<feature type="transmembrane region" description="Helical" evidence="1">
    <location>
        <begin position="127"/>
        <end position="152"/>
    </location>
</feature>
<name>A0A376GLL2_9FLAO</name>
<dbReference type="Gene3D" id="1.20.1110.10">
    <property type="entry name" value="Calcium-transporting ATPase, transmembrane domain"/>
    <property type="match status" value="2"/>
</dbReference>
<evidence type="ECO:0000259" key="2">
    <source>
        <dbReference type="Pfam" id="PF00689"/>
    </source>
</evidence>
<dbReference type="Pfam" id="PF00689">
    <property type="entry name" value="Cation_ATPase_C"/>
    <property type="match status" value="1"/>
</dbReference>
<reference evidence="3 4" key="1">
    <citation type="submission" date="2018-06" db="EMBL/GenBank/DDBJ databases">
        <authorList>
            <consortium name="Pathogen Informatics"/>
            <person name="Doyle S."/>
        </authorList>
    </citation>
    <scope>NUCLEOTIDE SEQUENCE [LARGE SCALE GENOMIC DNA]</scope>
    <source>
        <strain evidence="3 4">NCTC13456</strain>
    </source>
</reference>
<sequence length="153" mass="17873">MPLFLGWAFPQIFTPVHVIFLELVMGPTCSIVYENEPLEKDSMKRKPRPMTETFLNWKELSTSIIQGIIITLGLLFVYQYTYQLGGNEEKTRAMVFTTLIFSNVWLSLTNRSFYYSLWSSFRNKNNLMVYVTVLTLVILFAILYVQSISLFLK</sequence>
<organism evidence="3 4">
    <name type="scientific">Empedobacter falsenii</name>
    <dbReference type="NCBI Taxonomy" id="343874"/>
    <lineage>
        <taxon>Bacteria</taxon>
        <taxon>Pseudomonadati</taxon>
        <taxon>Bacteroidota</taxon>
        <taxon>Flavobacteriia</taxon>
        <taxon>Flavobacteriales</taxon>
        <taxon>Weeksellaceae</taxon>
        <taxon>Empedobacter</taxon>
    </lineage>
</organism>
<keyword evidence="1" id="KW-0812">Transmembrane</keyword>
<evidence type="ECO:0000256" key="1">
    <source>
        <dbReference type="SAM" id="Phobius"/>
    </source>
</evidence>
<keyword evidence="1" id="KW-1133">Transmembrane helix</keyword>
<dbReference type="GO" id="GO:0016787">
    <property type="term" value="F:hydrolase activity"/>
    <property type="evidence" value="ECO:0007669"/>
    <property type="project" value="UniProtKB-KW"/>
</dbReference>
<dbReference type="AlphaFoldDB" id="A0A376GLL2"/>
<keyword evidence="3" id="KW-0378">Hydrolase</keyword>
<accession>A0A376GLL2</accession>
<evidence type="ECO:0000313" key="4">
    <source>
        <dbReference type="Proteomes" id="UP000254737"/>
    </source>
</evidence>
<dbReference type="InterPro" id="IPR006068">
    <property type="entry name" value="ATPase_P-typ_cation-transptr_C"/>
</dbReference>
<dbReference type="EMBL" id="UFXS01000001">
    <property type="protein sequence ID" value="STD59416.1"/>
    <property type="molecule type" value="Genomic_DNA"/>
</dbReference>
<feature type="transmembrane region" description="Helical" evidence="1">
    <location>
        <begin position="54"/>
        <end position="81"/>
    </location>
</feature>
<feature type="domain" description="Cation-transporting P-type ATPase C-terminal" evidence="2">
    <location>
        <begin position="10"/>
        <end position="148"/>
    </location>
</feature>
<feature type="transmembrane region" description="Helical" evidence="1">
    <location>
        <begin position="93"/>
        <end position="115"/>
    </location>
</feature>
<dbReference type="Proteomes" id="UP000254737">
    <property type="component" value="Unassembled WGS sequence"/>
</dbReference>
<gene>
    <name evidence="3" type="ORF">NCTC13456_03067</name>
</gene>
<dbReference type="SUPFAM" id="SSF81665">
    <property type="entry name" value="Calcium ATPase, transmembrane domain M"/>
    <property type="match status" value="1"/>
</dbReference>
<dbReference type="InterPro" id="IPR023298">
    <property type="entry name" value="ATPase_P-typ_TM_dom_sf"/>
</dbReference>
<evidence type="ECO:0000313" key="3">
    <source>
        <dbReference type="EMBL" id="STD59416.1"/>
    </source>
</evidence>
<keyword evidence="1" id="KW-0472">Membrane</keyword>
<protein>
    <submittedName>
        <fullName evidence="3">Calcium-transporting ATPase lmo0841</fullName>
        <ecNumber evidence="3">3.6.3.8</ecNumber>
    </submittedName>
</protein>
<proteinExistence type="predicted"/>
<dbReference type="EC" id="3.6.3.8" evidence="3"/>